<gene>
    <name evidence="1" type="ORF">P280DRAFT_522903</name>
</gene>
<evidence type="ECO:0000313" key="2">
    <source>
        <dbReference type="Proteomes" id="UP000799753"/>
    </source>
</evidence>
<accession>A0A6A6RL25</accession>
<proteinExistence type="predicted"/>
<keyword evidence="2" id="KW-1185">Reference proteome</keyword>
<dbReference type="AlphaFoldDB" id="A0A6A6RL25"/>
<protein>
    <submittedName>
        <fullName evidence="1">Uncharacterized protein</fullName>
    </submittedName>
</protein>
<organism evidence="1 2">
    <name type="scientific">Massarina eburnea CBS 473.64</name>
    <dbReference type="NCBI Taxonomy" id="1395130"/>
    <lineage>
        <taxon>Eukaryota</taxon>
        <taxon>Fungi</taxon>
        <taxon>Dikarya</taxon>
        <taxon>Ascomycota</taxon>
        <taxon>Pezizomycotina</taxon>
        <taxon>Dothideomycetes</taxon>
        <taxon>Pleosporomycetidae</taxon>
        <taxon>Pleosporales</taxon>
        <taxon>Massarineae</taxon>
        <taxon>Massarinaceae</taxon>
        <taxon>Massarina</taxon>
    </lineage>
</organism>
<sequence>MSHTTTKKCATLTKDALIEALGRSFGGLQWTSHYEFPSGPHKGCTLDEVPGTYLKDVYFNKRDDPSEQFFVSVSLWAQEARFESGQLAGFLLKSASSKYLKEVKASKMIKEPKNAALAVALQEHITQRIAQKKADKPADYTLTFGDYKGRNLRDVPLSYINILKKDGTWKMRSDLAGALEVYDQEKRAELLASPAARYRFAFSKKHGGKLITEIPNVFVERLFAKNVHKKCSRRELKDALQLWDQLACLGKENWERQPYFKEKMEYGNGGEIEYRTRRERKSAYRRNMSWQMMFCEAY</sequence>
<dbReference type="OrthoDB" id="10659311at2759"/>
<name>A0A6A6RL25_9PLEO</name>
<evidence type="ECO:0000313" key="1">
    <source>
        <dbReference type="EMBL" id="KAF2635787.1"/>
    </source>
</evidence>
<reference evidence="1" key="1">
    <citation type="journal article" date="2020" name="Stud. Mycol.">
        <title>101 Dothideomycetes genomes: a test case for predicting lifestyles and emergence of pathogens.</title>
        <authorList>
            <person name="Haridas S."/>
            <person name="Albert R."/>
            <person name="Binder M."/>
            <person name="Bloem J."/>
            <person name="Labutti K."/>
            <person name="Salamov A."/>
            <person name="Andreopoulos B."/>
            <person name="Baker S."/>
            <person name="Barry K."/>
            <person name="Bills G."/>
            <person name="Bluhm B."/>
            <person name="Cannon C."/>
            <person name="Castanera R."/>
            <person name="Culley D."/>
            <person name="Daum C."/>
            <person name="Ezra D."/>
            <person name="Gonzalez J."/>
            <person name="Henrissat B."/>
            <person name="Kuo A."/>
            <person name="Liang C."/>
            <person name="Lipzen A."/>
            <person name="Lutzoni F."/>
            <person name="Magnuson J."/>
            <person name="Mondo S."/>
            <person name="Nolan M."/>
            <person name="Ohm R."/>
            <person name="Pangilinan J."/>
            <person name="Park H.-J."/>
            <person name="Ramirez L."/>
            <person name="Alfaro M."/>
            <person name="Sun H."/>
            <person name="Tritt A."/>
            <person name="Yoshinaga Y."/>
            <person name="Zwiers L.-H."/>
            <person name="Turgeon B."/>
            <person name="Goodwin S."/>
            <person name="Spatafora J."/>
            <person name="Crous P."/>
            <person name="Grigoriev I."/>
        </authorList>
    </citation>
    <scope>NUCLEOTIDE SEQUENCE</scope>
    <source>
        <strain evidence="1">CBS 473.64</strain>
    </source>
</reference>
<dbReference type="EMBL" id="MU006804">
    <property type="protein sequence ID" value="KAF2635787.1"/>
    <property type="molecule type" value="Genomic_DNA"/>
</dbReference>
<dbReference type="Proteomes" id="UP000799753">
    <property type="component" value="Unassembled WGS sequence"/>
</dbReference>